<evidence type="ECO:0000313" key="2">
    <source>
        <dbReference type="Proteomes" id="UP000034539"/>
    </source>
</evidence>
<dbReference type="Pfam" id="PF01371">
    <property type="entry name" value="Trp_repressor"/>
    <property type="match status" value="1"/>
</dbReference>
<reference evidence="1 2" key="1">
    <citation type="journal article" date="2015" name="Nature">
        <title>rRNA introns, odd ribosomes, and small enigmatic genomes across a large radiation of phyla.</title>
        <authorList>
            <person name="Brown C.T."/>
            <person name="Hug L.A."/>
            <person name="Thomas B.C."/>
            <person name="Sharon I."/>
            <person name="Castelle C.J."/>
            <person name="Singh A."/>
            <person name="Wilkins M.J."/>
            <person name="Williams K.H."/>
            <person name="Banfield J.F."/>
        </authorList>
    </citation>
    <scope>NUCLEOTIDE SEQUENCE [LARGE SCALE GENOMIC DNA]</scope>
</reference>
<dbReference type="EMBL" id="LBXN01000029">
    <property type="protein sequence ID" value="KKR32881.1"/>
    <property type="molecule type" value="Genomic_DNA"/>
</dbReference>
<evidence type="ECO:0000313" key="1">
    <source>
        <dbReference type="EMBL" id="KKR32881.1"/>
    </source>
</evidence>
<dbReference type="GO" id="GO:0003700">
    <property type="term" value="F:DNA-binding transcription factor activity"/>
    <property type="evidence" value="ECO:0007669"/>
    <property type="project" value="InterPro"/>
</dbReference>
<dbReference type="Proteomes" id="UP000034539">
    <property type="component" value="Unassembled WGS sequence"/>
</dbReference>
<dbReference type="InterPro" id="IPR010921">
    <property type="entry name" value="Trp_repressor/repl_initiator"/>
</dbReference>
<sequence length="147" mass="17030">MTQVSRYPLSKDIEKRVFEIFLDAVAGVQTSEEVNIFIEDLLSPTERVMLSKRLSIAFLLNKGYEQRLICQILRVSLGTVNKVNSSLKAKGEGYTRVIEKIKGKEKLEDFWGKVDEFLNDILPPKGQNWKALRINNEIDKRKRRKAF</sequence>
<dbReference type="GO" id="GO:0043565">
    <property type="term" value="F:sequence-specific DNA binding"/>
    <property type="evidence" value="ECO:0007669"/>
    <property type="project" value="InterPro"/>
</dbReference>
<protein>
    <submittedName>
        <fullName evidence="1">TrpR like protein, YerC/YecD</fullName>
    </submittedName>
</protein>
<name>A0A0G0Q6A5_9BACT</name>
<proteinExistence type="predicted"/>
<gene>
    <name evidence="1" type="ORF">UT63_C0029G0006</name>
</gene>
<dbReference type="InterPro" id="IPR038116">
    <property type="entry name" value="TrpR-like_sf"/>
</dbReference>
<comment type="caution">
    <text evidence="1">The sequence shown here is derived from an EMBL/GenBank/DDBJ whole genome shotgun (WGS) entry which is preliminary data.</text>
</comment>
<accession>A0A0G0Q6A5</accession>
<dbReference type="SUPFAM" id="SSF48295">
    <property type="entry name" value="TrpR-like"/>
    <property type="match status" value="1"/>
</dbReference>
<organism evidence="1 2">
    <name type="scientific">Candidatus Gottesmanbacteria bacterium GW2011_GWC2_39_8</name>
    <dbReference type="NCBI Taxonomy" id="1618450"/>
    <lineage>
        <taxon>Bacteria</taxon>
        <taxon>Candidatus Gottesmaniibacteriota</taxon>
    </lineage>
</organism>
<dbReference type="Gene3D" id="1.10.1270.10">
    <property type="entry name" value="TrpR-like"/>
    <property type="match status" value="1"/>
</dbReference>
<dbReference type="InterPro" id="IPR000831">
    <property type="entry name" value="Trp_repress"/>
</dbReference>
<dbReference type="AlphaFoldDB" id="A0A0G0Q6A5"/>